<organism evidence="9 10">
    <name type="scientific">Capsicum baccatum</name>
    <name type="common">Peruvian pepper</name>
    <dbReference type="NCBI Taxonomy" id="33114"/>
    <lineage>
        <taxon>Eukaryota</taxon>
        <taxon>Viridiplantae</taxon>
        <taxon>Streptophyta</taxon>
        <taxon>Embryophyta</taxon>
        <taxon>Tracheophyta</taxon>
        <taxon>Spermatophyta</taxon>
        <taxon>Magnoliopsida</taxon>
        <taxon>eudicotyledons</taxon>
        <taxon>Gunneridae</taxon>
        <taxon>Pentapetalae</taxon>
        <taxon>asterids</taxon>
        <taxon>lamiids</taxon>
        <taxon>Solanales</taxon>
        <taxon>Solanaceae</taxon>
        <taxon>Solanoideae</taxon>
        <taxon>Capsiceae</taxon>
        <taxon>Capsicum</taxon>
    </lineage>
</organism>
<keyword evidence="5" id="KW-0653">Protein transport</keyword>
<evidence type="ECO:0000256" key="8">
    <source>
        <dbReference type="ARBA" id="ARBA00023242"/>
    </source>
</evidence>
<dbReference type="GO" id="GO:0031080">
    <property type="term" value="C:nuclear pore outer ring"/>
    <property type="evidence" value="ECO:0007669"/>
    <property type="project" value="TreeGrafter"/>
</dbReference>
<evidence type="ECO:0000313" key="10">
    <source>
        <dbReference type="Proteomes" id="UP000224567"/>
    </source>
</evidence>
<proteinExistence type="inferred from homology"/>
<reference evidence="9 10" key="1">
    <citation type="journal article" date="2017" name="Genome Biol.">
        <title>New reference genome sequences of hot pepper reveal the massive evolution of plant disease-resistance genes by retroduplication.</title>
        <authorList>
            <person name="Kim S."/>
            <person name="Park J."/>
            <person name="Yeom S.I."/>
            <person name="Kim Y.M."/>
            <person name="Seo E."/>
            <person name="Kim K.T."/>
            <person name="Kim M.S."/>
            <person name="Lee J.M."/>
            <person name="Cheong K."/>
            <person name="Shin H.S."/>
            <person name="Kim S.B."/>
            <person name="Han K."/>
            <person name="Lee J."/>
            <person name="Park M."/>
            <person name="Lee H.A."/>
            <person name="Lee H.Y."/>
            <person name="Lee Y."/>
            <person name="Oh S."/>
            <person name="Lee J.H."/>
            <person name="Choi E."/>
            <person name="Choi E."/>
            <person name="Lee S.E."/>
            <person name="Jeon J."/>
            <person name="Kim H."/>
            <person name="Choi G."/>
            <person name="Song H."/>
            <person name="Lee J."/>
            <person name="Lee S.C."/>
            <person name="Kwon J.K."/>
            <person name="Lee H.Y."/>
            <person name="Koo N."/>
            <person name="Hong Y."/>
            <person name="Kim R.W."/>
            <person name="Kang W.H."/>
            <person name="Huh J.H."/>
            <person name="Kang B.C."/>
            <person name="Yang T.J."/>
            <person name="Lee Y.H."/>
            <person name="Bennetzen J.L."/>
            <person name="Choi D."/>
        </authorList>
    </citation>
    <scope>NUCLEOTIDE SEQUENCE [LARGE SCALE GENOMIC DNA]</scope>
    <source>
        <strain evidence="10">cv. PBC81</strain>
    </source>
</reference>
<evidence type="ECO:0000313" key="9">
    <source>
        <dbReference type="EMBL" id="PHT33515.1"/>
    </source>
</evidence>
<dbReference type="PANTHER" id="PTHR13373:SF21">
    <property type="entry name" value="NUCLEAR PORE COMPLEX PROTEIN NUP85"/>
    <property type="match status" value="1"/>
</dbReference>
<comment type="subcellular location">
    <subcellularLocation>
        <location evidence="1">Nucleus</location>
        <location evidence="1">Nuclear pore complex</location>
    </subcellularLocation>
</comment>
<evidence type="ECO:0000256" key="4">
    <source>
        <dbReference type="ARBA" id="ARBA00022816"/>
    </source>
</evidence>
<reference evidence="10" key="2">
    <citation type="journal article" date="2017" name="J. Anim. Genet.">
        <title>Multiple reference genome sequences of hot pepper reveal the massive evolution of plant disease resistance genes by retroduplication.</title>
        <authorList>
            <person name="Kim S."/>
            <person name="Park J."/>
            <person name="Yeom S.-I."/>
            <person name="Kim Y.-M."/>
            <person name="Seo E."/>
            <person name="Kim K.-T."/>
            <person name="Kim M.-S."/>
            <person name="Lee J.M."/>
            <person name="Cheong K."/>
            <person name="Shin H.-S."/>
            <person name="Kim S.-B."/>
            <person name="Han K."/>
            <person name="Lee J."/>
            <person name="Park M."/>
            <person name="Lee H.-A."/>
            <person name="Lee H.-Y."/>
            <person name="Lee Y."/>
            <person name="Oh S."/>
            <person name="Lee J.H."/>
            <person name="Choi E."/>
            <person name="Choi E."/>
            <person name="Lee S.E."/>
            <person name="Jeon J."/>
            <person name="Kim H."/>
            <person name="Choi G."/>
            <person name="Song H."/>
            <person name="Lee J."/>
            <person name="Lee S.-C."/>
            <person name="Kwon J.-K."/>
            <person name="Lee H.-Y."/>
            <person name="Koo N."/>
            <person name="Hong Y."/>
            <person name="Kim R.W."/>
            <person name="Kang W.-H."/>
            <person name="Huh J.H."/>
            <person name="Kang B.-C."/>
            <person name="Yang T.-J."/>
            <person name="Lee Y.-H."/>
            <person name="Bennetzen J.L."/>
            <person name="Choi D."/>
        </authorList>
    </citation>
    <scope>NUCLEOTIDE SEQUENCE [LARGE SCALE GENOMIC DNA]</scope>
    <source>
        <strain evidence="10">cv. PBC81</strain>
    </source>
</reference>
<dbReference type="OrthoDB" id="17644at2759"/>
<dbReference type="PANTHER" id="PTHR13373">
    <property type="entry name" value="FROUNT PROTEIN-RELATED"/>
    <property type="match status" value="1"/>
</dbReference>
<name>A0A2G2VKL0_CAPBA</name>
<keyword evidence="4" id="KW-0509">mRNA transport</keyword>
<dbReference type="EMBL" id="MLFT02000011">
    <property type="protein sequence ID" value="PHT33515.1"/>
    <property type="molecule type" value="Genomic_DNA"/>
</dbReference>
<dbReference type="Proteomes" id="UP000224567">
    <property type="component" value="Unassembled WGS sequence"/>
</dbReference>
<accession>A0A2G2VKL0</accession>
<comment type="similarity">
    <text evidence="2">Belongs to the nucleoporin Nup85 family.</text>
</comment>
<comment type="caution">
    <text evidence="9">The sequence shown here is derived from an EMBL/GenBank/DDBJ whole genome shotgun (WGS) entry which is preliminary data.</text>
</comment>
<dbReference type="GO" id="GO:0006406">
    <property type="term" value="P:mRNA export from nucleus"/>
    <property type="evidence" value="ECO:0007669"/>
    <property type="project" value="TreeGrafter"/>
</dbReference>
<dbReference type="InterPro" id="IPR011502">
    <property type="entry name" value="Nucleoporin_Nup85"/>
</dbReference>
<dbReference type="STRING" id="33114.A0A2G2VKL0"/>
<evidence type="ECO:0000256" key="2">
    <source>
        <dbReference type="ARBA" id="ARBA00005573"/>
    </source>
</evidence>
<keyword evidence="7" id="KW-0906">Nuclear pore complex</keyword>
<keyword evidence="8" id="KW-0539">Nucleus</keyword>
<evidence type="ECO:0000256" key="3">
    <source>
        <dbReference type="ARBA" id="ARBA00022448"/>
    </source>
</evidence>
<dbReference type="GO" id="GO:0017056">
    <property type="term" value="F:structural constituent of nuclear pore"/>
    <property type="evidence" value="ECO:0007669"/>
    <property type="project" value="TreeGrafter"/>
</dbReference>
<sequence length="202" mass="22567">MRVYGALMWSLGKVLNTPEVVCVYIRMMAHTVELLTAGSTQADILLHEEYSNLGGVSIEELHRFVYAQVLSSHALTWQIAGVHHWKHGRKGSGVFWLQQARDEFRLNGIAKHLFDFIVKSASNEGIKTVGLVDGSNPGMIVQFDNVRGAVSHLLEKTTKDFFSNINNILKEAVKAFYTKVQEIPSFCTNIITNSALQYGVDI</sequence>
<keyword evidence="3" id="KW-0813">Transport</keyword>
<dbReference type="GO" id="GO:0045893">
    <property type="term" value="P:positive regulation of DNA-templated transcription"/>
    <property type="evidence" value="ECO:0007669"/>
    <property type="project" value="TreeGrafter"/>
</dbReference>
<evidence type="ECO:0000256" key="6">
    <source>
        <dbReference type="ARBA" id="ARBA00023010"/>
    </source>
</evidence>
<evidence type="ECO:0000256" key="1">
    <source>
        <dbReference type="ARBA" id="ARBA00004567"/>
    </source>
</evidence>
<keyword evidence="10" id="KW-1185">Reference proteome</keyword>
<dbReference type="AlphaFoldDB" id="A0A2G2VKL0"/>
<protein>
    <submittedName>
        <fullName evidence="9">Uncharacterized protein</fullName>
    </submittedName>
</protein>
<evidence type="ECO:0000256" key="7">
    <source>
        <dbReference type="ARBA" id="ARBA00023132"/>
    </source>
</evidence>
<evidence type="ECO:0000256" key="5">
    <source>
        <dbReference type="ARBA" id="ARBA00022927"/>
    </source>
</evidence>
<gene>
    <name evidence="9" type="ORF">CQW23_25315</name>
</gene>
<dbReference type="GO" id="GO:0006606">
    <property type="term" value="P:protein import into nucleus"/>
    <property type="evidence" value="ECO:0007669"/>
    <property type="project" value="TreeGrafter"/>
</dbReference>
<keyword evidence="6" id="KW-0811">Translocation</keyword>